<keyword evidence="14" id="KW-1185">Reference proteome</keyword>
<keyword evidence="6" id="KW-0479">Metal-binding</keyword>
<reference evidence="13 14" key="1">
    <citation type="journal article" date="2024" name="G3 (Bethesda)">
        <title>Genome assembly of Hibiscus sabdariffa L. provides insights into metabolisms of medicinal natural products.</title>
        <authorList>
            <person name="Kim T."/>
        </authorList>
    </citation>
    <scope>NUCLEOTIDE SEQUENCE [LARGE SCALE GENOMIC DNA]</scope>
    <source>
        <strain evidence="13">TK-2024</strain>
        <tissue evidence="13">Old leaves</tissue>
    </source>
</reference>
<organism evidence="13 14">
    <name type="scientific">Hibiscus sabdariffa</name>
    <name type="common">roselle</name>
    <dbReference type="NCBI Taxonomy" id="183260"/>
    <lineage>
        <taxon>Eukaryota</taxon>
        <taxon>Viridiplantae</taxon>
        <taxon>Streptophyta</taxon>
        <taxon>Embryophyta</taxon>
        <taxon>Tracheophyta</taxon>
        <taxon>Spermatophyta</taxon>
        <taxon>Magnoliopsida</taxon>
        <taxon>eudicotyledons</taxon>
        <taxon>Gunneridae</taxon>
        <taxon>Pentapetalae</taxon>
        <taxon>rosids</taxon>
        <taxon>malvids</taxon>
        <taxon>Malvales</taxon>
        <taxon>Malvaceae</taxon>
        <taxon>Malvoideae</taxon>
        <taxon>Hibiscus</taxon>
    </lineage>
</organism>
<evidence type="ECO:0000256" key="8">
    <source>
        <dbReference type="ARBA" id="ARBA00022786"/>
    </source>
</evidence>
<evidence type="ECO:0000256" key="1">
    <source>
        <dbReference type="ARBA" id="ARBA00000900"/>
    </source>
</evidence>
<evidence type="ECO:0000256" key="5">
    <source>
        <dbReference type="ARBA" id="ARBA00022692"/>
    </source>
</evidence>
<keyword evidence="7" id="KW-0863">Zinc-finger</keyword>
<evidence type="ECO:0000256" key="9">
    <source>
        <dbReference type="ARBA" id="ARBA00022833"/>
    </source>
</evidence>
<keyword evidence="8" id="KW-0833">Ubl conjugation pathway</keyword>
<evidence type="ECO:0000313" key="14">
    <source>
        <dbReference type="Proteomes" id="UP001472677"/>
    </source>
</evidence>
<keyword evidence="4" id="KW-0808">Transferase</keyword>
<evidence type="ECO:0000256" key="10">
    <source>
        <dbReference type="ARBA" id="ARBA00022989"/>
    </source>
</evidence>
<comment type="subcellular location">
    <subcellularLocation>
        <location evidence="2">Membrane</location>
        <topology evidence="2">Multi-pass membrane protein</topology>
    </subcellularLocation>
</comment>
<evidence type="ECO:0000256" key="11">
    <source>
        <dbReference type="ARBA" id="ARBA00023136"/>
    </source>
</evidence>
<keyword evidence="10 12" id="KW-1133">Transmembrane helix</keyword>
<sequence>MAWRHLQQHVPYRNTRCFSKKPIQDFSFLSLHEVARFLRRASSRRMMREPSMLVRETATEQLEERQRYWAYSKSGVVLDIIWNMAFLVVPIGVFFLSKDERPEMPLRL</sequence>
<dbReference type="PANTHER" id="PTHR45977:SF28">
    <property type="entry name" value="OS02G0674700 PROTEIN"/>
    <property type="match status" value="1"/>
</dbReference>
<comment type="caution">
    <text evidence="13">The sequence shown here is derived from an EMBL/GenBank/DDBJ whole genome shotgun (WGS) entry which is preliminary data.</text>
</comment>
<dbReference type="EMBL" id="JBBPBM010000046">
    <property type="protein sequence ID" value="KAK8521929.1"/>
    <property type="molecule type" value="Genomic_DNA"/>
</dbReference>
<feature type="transmembrane region" description="Helical" evidence="12">
    <location>
        <begin position="75"/>
        <end position="96"/>
    </location>
</feature>
<name>A0ABR2CQU1_9ROSI</name>
<evidence type="ECO:0000313" key="13">
    <source>
        <dbReference type="EMBL" id="KAK8521929.1"/>
    </source>
</evidence>
<dbReference type="Proteomes" id="UP001472677">
    <property type="component" value="Unassembled WGS sequence"/>
</dbReference>
<evidence type="ECO:0000256" key="7">
    <source>
        <dbReference type="ARBA" id="ARBA00022771"/>
    </source>
</evidence>
<accession>A0ABR2CQU1</accession>
<gene>
    <name evidence="13" type="ORF">V6N12_066501</name>
</gene>
<evidence type="ECO:0000256" key="4">
    <source>
        <dbReference type="ARBA" id="ARBA00022679"/>
    </source>
</evidence>
<keyword evidence="9" id="KW-0862">Zinc</keyword>
<proteinExistence type="predicted"/>
<evidence type="ECO:0000256" key="12">
    <source>
        <dbReference type="SAM" id="Phobius"/>
    </source>
</evidence>
<dbReference type="EC" id="2.3.2.27" evidence="3"/>
<protein>
    <recommendedName>
        <fullName evidence="3">RING-type E3 ubiquitin transferase</fullName>
        <ecNumber evidence="3">2.3.2.27</ecNumber>
    </recommendedName>
</protein>
<dbReference type="PANTHER" id="PTHR45977">
    <property type="entry name" value="TARGET OF ERK KINASE MPK-1"/>
    <property type="match status" value="1"/>
</dbReference>
<evidence type="ECO:0000256" key="3">
    <source>
        <dbReference type="ARBA" id="ARBA00012483"/>
    </source>
</evidence>
<keyword evidence="11 12" id="KW-0472">Membrane</keyword>
<evidence type="ECO:0000256" key="6">
    <source>
        <dbReference type="ARBA" id="ARBA00022723"/>
    </source>
</evidence>
<keyword evidence="5 12" id="KW-0812">Transmembrane</keyword>
<evidence type="ECO:0000256" key="2">
    <source>
        <dbReference type="ARBA" id="ARBA00004141"/>
    </source>
</evidence>
<comment type="catalytic activity">
    <reaction evidence="1">
        <text>S-ubiquitinyl-[E2 ubiquitin-conjugating enzyme]-L-cysteine + [acceptor protein]-L-lysine = [E2 ubiquitin-conjugating enzyme]-L-cysteine + N(6)-ubiquitinyl-[acceptor protein]-L-lysine.</text>
        <dbReference type="EC" id="2.3.2.27"/>
    </reaction>
</comment>